<evidence type="ECO:0000256" key="2">
    <source>
        <dbReference type="ARBA" id="ARBA00012534"/>
    </source>
</evidence>
<dbReference type="InterPro" id="IPR050903">
    <property type="entry name" value="Bact_Chemotaxis_MeTrfase"/>
</dbReference>
<dbReference type="PRINTS" id="PR00996">
    <property type="entry name" value="CHERMTFRASE"/>
</dbReference>
<reference evidence="7 8" key="1">
    <citation type="submission" date="2013-12" db="EMBL/GenBank/DDBJ databases">
        <title>Comparative genomics of relapsing fever spirochetes.</title>
        <authorList>
            <person name="Schwan T.G."/>
            <person name="Raffel S.J."/>
            <person name="Porcella S.F."/>
        </authorList>
    </citation>
    <scope>NUCLEOTIDE SEQUENCE [LARGE SCALE GENOMIC DNA]</scope>
    <source>
        <strain evidence="7 8">CR2A</strain>
    </source>
</reference>
<comment type="catalytic activity">
    <reaction evidence="1">
        <text>L-glutamyl-[protein] + S-adenosyl-L-methionine = [protein]-L-glutamate 5-O-methyl ester + S-adenosyl-L-homocysteine</text>
        <dbReference type="Rhea" id="RHEA:24452"/>
        <dbReference type="Rhea" id="RHEA-COMP:10208"/>
        <dbReference type="Rhea" id="RHEA-COMP:10311"/>
        <dbReference type="ChEBI" id="CHEBI:29973"/>
        <dbReference type="ChEBI" id="CHEBI:57856"/>
        <dbReference type="ChEBI" id="CHEBI:59789"/>
        <dbReference type="ChEBI" id="CHEBI:82795"/>
        <dbReference type="EC" id="2.1.1.80"/>
    </reaction>
</comment>
<dbReference type="Pfam" id="PF01739">
    <property type="entry name" value="CheR"/>
    <property type="match status" value="1"/>
</dbReference>
<keyword evidence="3 7" id="KW-0489">Methyltransferase</keyword>
<dbReference type="SUPFAM" id="SSF47757">
    <property type="entry name" value="Chemotaxis receptor methyltransferase CheR, N-terminal domain"/>
    <property type="match status" value="1"/>
</dbReference>
<dbReference type="PATRIC" id="fig|1432657.3.peg.485"/>
<dbReference type="PROSITE" id="PS50123">
    <property type="entry name" value="CHER"/>
    <property type="match status" value="1"/>
</dbReference>
<gene>
    <name evidence="7" type="ORF">BDCR2A_00490</name>
</gene>
<sequence length="298" mass="35287">MLNINDELLVKFCNFIYDNSGIRFDEKNKIVLKSRINDAIHELKNINTPQQLYELIISDKFKKEYFLDLVTTNLTRFFRNEAHFKTFEKFIIPQLINIKTKENKNRIVIWSAGCSTGEEPYSLAFVLKYHIPENFEFIIIASDLSLKSLMIAKDGHYSSQQCEHIPTKYKKYIKPHMDGYKVVNDIKKHIRFDYHNLNFESGFSNIDVIFCRNVLIYFDEKSQIKVLKKFYSSMAMKSYLFIGHSESLFGLNLPFKFLKTPWAIIYEKDDESVPNEKKTFIPKQIQTIILCKQTYRSK</sequence>
<evidence type="ECO:0000256" key="1">
    <source>
        <dbReference type="ARBA" id="ARBA00001541"/>
    </source>
</evidence>
<dbReference type="Gene3D" id="1.10.155.10">
    <property type="entry name" value="Chemotaxis receptor methyltransferase CheR, N-terminal domain"/>
    <property type="match status" value="1"/>
</dbReference>
<keyword evidence="5" id="KW-0949">S-adenosyl-L-methionine</keyword>
<dbReference type="SUPFAM" id="SSF53335">
    <property type="entry name" value="S-adenosyl-L-methionine-dependent methyltransferases"/>
    <property type="match status" value="1"/>
</dbReference>
<dbReference type="EMBL" id="AZIT01000001">
    <property type="protein sequence ID" value="ETZ18517.1"/>
    <property type="molecule type" value="Genomic_DNA"/>
</dbReference>
<dbReference type="GO" id="GO:0008983">
    <property type="term" value="F:protein-glutamate O-methyltransferase activity"/>
    <property type="evidence" value="ECO:0007669"/>
    <property type="project" value="UniProtKB-EC"/>
</dbReference>
<keyword evidence="4 7" id="KW-0808">Transferase</keyword>
<dbReference type="PANTHER" id="PTHR24422">
    <property type="entry name" value="CHEMOTAXIS PROTEIN METHYLTRANSFERASE"/>
    <property type="match status" value="1"/>
</dbReference>
<proteinExistence type="predicted"/>
<dbReference type="InterPro" id="IPR022642">
    <property type="entry name" value="CheR_C"/>
</dbReference>
<dbReference type="GO" id="GO:0032259">
    <property type="term" value="P:methylation"/>
    <property type="evidence" value="ECO:0007669"/>
    <property type="project" value="UniProtKB-KW"/>
</dbReference>
<organism evidence="7 8">
    <name type="scientific">Borrelia duttonii CR2A</name>
    <dbReference type="NCBI Taxonomy" id="1432657"/>
    <lineage>
        <taxon>Bacteria</taxon>
        <taxon>Pseudomonadati</taxon>
        <taxon>Spirochaetota</taxon>
        <taxon>Spirochaetia</taxon>
        <taxon>Spirochaetales</taxon>
        <taxon>Borreliaceae</taxon>
        <taxon>Borrelia</taxon>
    </lineage>
</organism>
<evidence type="ECO:0000259" key="6">
    <source>
        <dbReference type="PROSITE" id="PS50123"/>
    </source>
</evidence>
<feature type="domain" description="CheR-type methyltransferase" evidence="6">
    <location>
        <begin position="1"/>
        <end position="271"/>
    </location>
</feature>
<evidence type="ECO:0000256" key="3">
    <source>
        <dbReference type="ARBA" id="ARBA00022603"/>
    </source>
</evidence>
<evidence type="ECO:0000256" key="5">
    <source>
        <dbReference type="ARBA" id="ARBA00022691"/>
    </source>
</evidence>
<dbReference type="AlphaFoldDB" id="W6THK9"/>
<dbReference type="PANTHER" id="PTHR24422:SF10">
    <property type="entry name" value="CHEMOTAXIS PROTEIN METHYLTRANSFERASE 2"/>
    <property type="match status" value="1"/>
</dbReference>
<evidence type="ECO:0000313" key="7">
    <source>
        <dbReference type="EMBL" id="ETZ18517.1"/>
    </source>
</evidence>
<dbReference type="InterPro" id="IPR000780">
    <property type="entry name" value="CheR_MeTrfase"/>
</dbReference>
<comment type="caution">
    <text evidence="7">The sequence shown here is derived from an EMBL/GenBank/DDBJ whole genome shotgun (WGS) entry which is preliminary data.</text>
</comment>
<dbReference type="InterPro" id="IPR029063">
    <property type="entry name" value="SAM-dependent_MTases_sf"/>
</dbReference>
<dbReference type="InterPro" id="IPR036804">
    <property type="entry name" value="CheR_N_sf"/>
</dbReference>
<evidence type="ECO:0000313" key="8">
    <source>
        <dbReference type="Proteomes" id="UP000019148"/>
    </source>
</evidence>
<dbReference type="Proteomes" id="UP000019148">
    <property type="component" value="Unassembled WGS sequence"/>
</dbReference>
<accession>W6THK9</accession>
<evidence type="ECO:0000256" key="4">
    <source>
        <dbReference type="ARBA" id="ARBA00022679"/>
    </source>
</evidence>
<name>W6THK9_9SPIR</name>
<dbReference type="EC" id="2.1.1.80" evidence="2"/>
<dbReference type="Gene3D" id="3.40.50.150">
    <property type="entry name" value="Vaccinia Virus protein VP39"/>
    <property type="match status" value="1"/>
</dbReference>
<protein>
    <recommendedName>
        <fullName evidence="2">protein-glutamate O-methyltransferase</fullName>
        <ecNumber evidence="2">2.1.1.80</ecNumber>
    </recommendedName>
</protein>
<dbReference type="SMART" id="SM00138">
    <property type="entry name" value="MeTrc"/>
    <property type="match status" value="1"/>
</dbReference>